<dbReference type="Proteomes" id="UP000367750">
    <property type="component" value="Unassembled WGS sequence"/>
</dbReference>
<evidence type="ECO:0000313" key="2">
    <source>
        <dbReference type="Proteomes" id="UP000367750"/>
    </source>
</evidence>
<sequence>MSIVDIKTVSLTNFSKVYTQLGIDYSNSLQIVDDYGTEDEQSIYVGTLLYNLEADKDFTFTTTTVGENSSLMVMDGVKRINAILRFLDGQITVGGKKVTEFKEEYLNKVTVLFTIIGADERGLNNEKS</sequence>
<dbReference type="OrthoDB" id="9770340at2"/>
<keyword evidence="2" id="KW-1185">Reference proteome</keyword>
<reference evidence="1 2" key="1">
    <citation type="submission" date="2019-09" db="EMBL/GenBank/DDBJ databases">
        <title>Bacillus ochoae sp. nov., Paenibacillus whitsoniae sp. nov., Paenibacillus spiritus sp. nov. Isolated from the Mars Exploration Rover during spacecraft assembly.</title>
        <authorList>
            <person name="Seuylemezian A."/>
            <person name="Vaishampayan P."/>
        </authorList>
    </citation>
    <scope>NUCLEOTIDE SEQUENCE [LARGE SCALE GENOMIC DNA]</scope>
    <source>
        <strain evidence="1 2">MER_111</strain>
    </source>
</reference>
<gene>
    <name evidence="1" type="ORF">F4V43_02340</name>
</gene>
<protein>
    <submittedName>
        <fullName evidence="1">Uncharacterized protein</fullName>
    </submittedName>
</protein>
<organism evidence="1 2">
    <name type="scientific">Paenibacillus spiritus</name>
    <dbReference type="NCBI Taxonomy" id="2496557"/>
    <lineage>
        <taxon>Bacteria</taxon>
        <taxon>Bacillati</taxon>
        <taxon>Bacillota</taxon>
        <taxon>Bacilli</taxon>
        <taxon>Bacillales</taxon>
        <taxon>Paenibacillaceae</taxon>
        <taxon>Paenibacillus</taxon>
    </lineage>
</organism>
<evidence type="ECO:0000313" key="1">
    <source>
        <dbReference type="EMBL" id="KAA9007345.1"/>
    </source>
</evidence>
<dbReference type="RefSeq" id="WP_150456635.1">
    <property type="nucleotide sequence ID" value="NZ_VYKK01000004.1"/>
</dbReference>
<dbReference type="EMBL" id="VYKK01000004">
    <property type="protein sequence ID" value="KAA9007345.1"/>
    <property type="molecule type" value="Genomic_DNA"/>
</dbReference>
<comment type="caution">
    <text evidence="1">The sequence shown here is derived from an EMBL/GenBank/DDBJ whole genome shotgun (WGS) entry which is preliminary data.</text>
</comment>
<dbReference type="AlphaFoldDB" id="A0A5J5GGS2"/>
<accession>A0A5J5GGS2</accession>
<proteinExistence type="predicted"/>
<name>A0A5J5GGS2_9BACL</name>